<name>A0A4R5AVR6_9ACTN</name>
<protein>
    <submittedName>
        <fullName evidence="5">GntR family transcriptional regulator</fullName>
    </submittedName>
</protein>
<dbReference type="InterPro" id="IPR028978">
    <property type="entry name" value="Chorismate_lyase_/UTRA_dom_sf"/>
</dbReference>
<organism evidence="5 6">
    <name type="scientific">Actinomadura rubrisoli</name>
    <dbReference type="NCBI Taxonomy" id="2530368"/>
    <lineage>
        <taxon>Bacteria</taxon>
        <taxon>Bacillati</taxon>
        <taxon>Actinomycetota</taxon>
        <taxon>Actinomycetes</taxon>
        <taxon>Streptosporangiales</taxon>
        <taxon>Thermomonosporaceae</taxon>
        <taxon>Actinomadura</taxon>
    </lineage>
</organism>
<dbReference type="SUPFAM" id="SSF46785">
    <property type="entry name" value="Winged helix' DNA-binding domain"/>
    <property type="match status" value="1"/>
</dbReference>
<keyword evidence="3" id="KW-0804">Transcription</keyword>
<dbReference type="InterPro" id="IPR011663">
    <property type="entry name" value="UTRA"/>
</dbReference>
<keyword evidence="2" id="KW-0238">DNA-binding</keyword>
<dbReference type="EMBL" id="SMKU01000219">
    <property type="protein sequence ID" value="TDD75796.1"/>
    <property type="molecule type" value="Genomic_DNA"/>
</dbReference>
<dbReference type="GO" id="GO:0003700">
    <property type="term" value="F:DNA-binding transcription factor activity"/>
    <property type="evidence" value="ECO:0007669"/>
    <property type="project" value="InterPro"/>
</dbReference>
<dbReference type="InterPro" id="IPR050679">
    <property type="entry name" value="Bact_HTH_transcr_reg"/>
</dbReference>
<dbReference type="GO" id="GO:0045892">
    <property type="term" value="P:negative regulation of DNA-templated transcription"/>
    <property type="evidence" value="ECO:0007669"/>
    <property type="project" value="TreeGrafter"/>
</dbReference>
<evidence type="ECO:0000313" key="6">
    <source>
        <dbReference type="Proteomes" id="UP000294513"/>
    </source>
</evidence>
<dbReference type="InterPro" id="IPR036388">
    <property type="entry name" value="WH-like_DNA-bd_sf"/>
</dbReference>
<dbReference type="Pfam" id="PF07702">
    <property type="entry name" value="UTRA"/>
    <property type="match status" value="1"/>
</dbReference>
<dbReference type="PANTHER" id="PTHR44846:SF17">
    <property type="entry name" value="GNTR-FAMILY TRANSCRIPTIONAL REGULATOR"/>
    <property type="match status" value="1"/>
</dbReference>
<dbReference type="Proteomes" id="UP000294513">
    <property type="component" value="Unassembled WGS sequence"/>
</dbReference>
<dbReference type="RefSeq" id="WP_131899653.1">
    <property type="nucleotide sequence ID" value="NZ_SMKU01000219.1"/>
</dbReference>
<dbReference type="InterPro" id="IPR036390">
    <property type="entry name" value="WH_DNA-bd_sf"/>
</dbReference>
<sequence>MKPQVTPAKRSVSLAIADDIRIRIERGELTAGNPVPTIQKLCEDWGCSVGAAREAHRLLKDQGLVSGGRGKPLAVRVPPRRIVRSSTRHQIEKDLAIRSEEERSQIGTAELETNIAFAELEHSATYDVIEANENLARVFNVGTGTEILQRTYETRLRKGGQRNAWSVSYLPTELIGGNPDYLDSANEPWAGGTQYQLLTLGIELRQIVDEVTSRMPTTVEREEWDMEAGVPILEVRRISIDTEGRVVEVSDAVFPADRTELSFETHLTPWEK</sequence>
<dbReference type="SMART" id="SM00866">
    <property type="entry name" value="UTRA"/>
    <property type="match status" value="1"/>
</dbReference>
<accession>A0A4R5AVR6</accession>
<gene>
    <name evidence="5" type="ORF">E1298_31280</name>
</gene>
<dbReference type="SUPFAM" id="SSF64288">
    <property type="entry name" value="Chorismate lyase-like"/>
    <property type="match status" value="1"/>
</dbReference>
<evidence type="ECO:0000256" key="3">
    <source>
        <dbReference type="ARBA" id="ARBA00023163"/>
    </source>
</evidence>
<comment type="caution">
    <text evidence="5">The sequence shown here is derived from an EMBL/GenBank/DDBJ whole genome shotgun (WGS) entry which is preliminary data.</text>
</comment>
<reference evidence="5 6" key="1">
    <citation type="submission" date="2019-03" db="EMBL/GenBank/DDBJ databases">
        <title>Draft genome sequences of novel Actinobacteria.</title>
        <authorList>
            <person name="Sahin N."/>
            <person name="Ay H."/>
            <person name="Saygin H."/>
        </authorList>
    </citation>
    <scope>NUCLEOTIDE SEQUENCE [LARGE SCALE GENOMIC DNA]</scope>
    <source>
        <strain evidence="5 6">H3C3</strain>
    </source>
</reference>
<keyword evidence="1" id="KW-0805">Transcription regulation</keyword>
<evidence type="ECO:0000259" key="4">
    <source>
        <dbReference type="PROSITE" id="PS50949"/>
    </source>
</evidence>
<evidence type="ECO:0000256" key="2">
    <source>
        <dbReference type="ARBA" id="ARBA00023125"/>
    </source>
</evidence>
<dbReference type="AlphaFoldDB" id="A0A4R5AVR6"/>
<dbReference type="SMART" id="SM00345">
    <property type="entry name" value="HTH_GNTR"/>
    <property type="match status" value="1"/>
</dbReference>
<dbReference type="GO" id="GO:0003677">
    <property type="term" value="F:DNA binding"/>
    <property type="evidence" value="ECO:0007669"/>
    <property type="project" value="UniProtKB-KW"/>
</dbReference>
<dbReference type="Pfam" id="PF00392">
    <property type="entry name" value="GntR"/>
    <property type="match status" value="1"/>
</dbReference>
<dbReference type="PROSITE" id="PS50949">
    <property type="entry name" value="HTH_GNTR"/>
    <property type="match status" value="1"/>
</dbReference>
<dbReference type="PANTHER" id="PTHR44846">
    <property type="entry name" value="MANNOSYL-D-GLYCERATE TRANSPORT/METABOLISM SYSTEM REPRESSOR MNGR-RELATED"/>
    <property type="match status" value="1"/>
</dbReference>
<dbReference type="OrthoDB" id="4537656at2"/>
<evidence type="ECO:0000256" key="1">
    <source>
        <dbReference type="ARBA" id="ARBA00023015"/>
    </source>
</evidence>
<keyword evidence="6" id="KW-1185">Reference proteome</keyword>
<dbReference type="Gene3D" id="1.10.10.10">
    <property type="entry name" value="Winged helix-like DNA-binding domain superfamily/Winged helix DNA-binding domain"/>
    <property type="match status" value="1"/>
</dbReference>
<evidence type="ECO:0000313" key="5">
    <source>
        <dbReference type="EMBL" id="TDD75796.1"/>
    </source>
</evidence>
<proteinExistence type="predicted"/>
<dbReference type="Gene3D" id="3.40.1410.10">
    <property type="entry name" value="Chorismate lyase-like"/>
    <property type="match status" value="1"/>
</dbReference>
<dbReference type="InterPro" id="IPR000524">
    <property type="entry name" value="Tscrpt_reg_HTH_GntR"/>
</dbReference>
<feature type="domain" description="HTH gntR-type" evidence="4">
    <location>
        <begin position="10"/>
        <end position="78"/>
    </location>
</feature>